<organism evidence="1 2">
    <name type="scientific">Gossypium gossypioides</name>
    <name type="common">Mexican cotton</name>
    <name type="synonym">Selera gossypioides</name>
    <dbReference type="NCBI Taxonomy" id="34282"/>
    <lineage>
        <taxon>Eukaryota</taxon>
        <taxon>Viridiplantae</taxon>
        <taxon>Streptophyta</taxon>
        <taxon>Embryophyta</taxon>
        <taxon>Tracheophyta</taxon>
        <taxon>Spermatophyta</taxon>
        <taxon>Magnoliopsida</taxon>
        <taxon>eudicotyledons</taxon>
        <taxon>Gunneridae</taxon>
        <taxon>Pentapetalae</taxon>
        <taxon>rosids</taxon>
        <taxon>malvids</taxon>
        <taxon>Malvales</taxon>
        <taxon>Malvaceae</taxon>
        <taxon>Malvoideae</taxon>
        <taxon>Gossypium</taxon>
    </lineage>
</organism>
<dbReference type="Proteomes" id="UP000593579">
    <property type="component" value="Unassembled WGS sequence"/>
</dbReference>
<reference evidence="1 2" key="1">
    <citation type="journal article" date="2019" name="Genome Biol. Evol.">
        <title>Insights into the evolution of the New World diploid cottons (Gossypium, subgenus Houzingenia) based on genome sequencing.</title>
        <authorList>
            <person name="Grover C.E."/>
            <person name="Arick M.A. 2nd"/>
            <person name="Thrash A."/>
            <person name="Conover J.L."/>
            <person name="Sanders W.S."/>
            <person name="Peterson D.G."/>
            <person name="Frelichowski J.E."/>
            <person name="Scheffler J.A."/>
            <person name="Scheffler B.E."/>
            <person name="Wendel J.F."/>
        </authorList>
    </citation>
    <scope>NUCLEOTIDE SEQUENCE [LARGE SCALE GENOMIC DNA]</scope>
    <source>
        <strain evidence="1">5</strain>
        <tissue evidence="1">Leaf</tissue>
    </source>
</reference>
<sequence>MDVEQILNYPSKNEYLMESPMDEEIIQRVMDVPANDEQDPDDSGVLPHVYLKEAFLAVDILKNYLI</sequence>
<evidence type="ECO:0000313" key="2">
    <source>
        <dbReference type="Proteomes" id="UP000593579"/>
    </source>
</evidence>
<keyword evidence="2" id="KW-1185">Reference proteome</keyword>
<accession>A0A7J9C131</accession>
<dbReference type="AlphaFoldDB" id="A0A7J9C131"/>
<proteinExistence type="predicted"/>
<name>A0A7J9C131_GOSGO</name>
<gene>
    <name evidence="1" type="ORF">Gogos_015273</name>
</gene>
<feature type="non-terminal residue" evidence="1">
    <location>
        <position position="66"/>
    </location>
</feature>
<dbReference type="EMBL" id="JABEZY010000007">
    <property type="protein sequence ID" value="MBA0742191.1"/>
    <property type="molecule type" value="Genomic_DNA"/>
</dbReference>
<evidence type="ECO:0000313" key="1">
    <source>
        <dbReference type="EMBL" id="MBA0742191.1"/>
    </source>
</evidence>
<dbReference type="OrthoDB" id="984914at2759"/>
<protein>
    <submittedName>
        <fullName evidence="1">Uncharacterized protein</fullName>
    </submittedName>
</protein>
<comment type="caution">
    <text evidence="1">The sequence shown here is derived from an EMBL/GenBank/DDBJ whole genome shotgun (WGS) entry which is preliminary data.</text>
</comment>